<keyword evidence="8" id="KW-1185">Reference proteome</keyword>
<feature type="transmembrane region" description="Helical" evidence="6">
    <location>
        <begin position="7"/>
        <end position="28"/>
    </location>
</feature>
<dbReference type="Gene3D" id="1.20.1250.20">
    <property type="entry name" value="MFS general substrate transporter like domains"/>
    <property type="match status" value="1"/>
</dbReference>
<evidence type="ECO:0000256" key="2">
    <source>
        <dbReference type="ARBA" id="ARBA00005982"/>
    </source>
</evidence>
<reference evidence="7" key="2">
    <citation type="submission" date="2021-03" db="UniProtKB">
        <authorList>
            <consortium name="EnsemblPlants"/>
        </authorList>
    </citation>
    <scope>IDENTIFICATION</scope>
</reference>
<dbReference type="KEGG" id="cqi:110731255"/>
<comment type="subcellular location">
    <subcellularLocation>
        <location evidence="1">Membrane</location>
        <topology evidence="1">Multi-pass membrane protein</topology>
    </subcellularLocation>
</comment>
<dbReference type="AlphaFoldDB" id="A0A803M1M9"/>
<evidence type="ECO:0000256" key="4">
    <source>
        <dbReference type="ARBA" id="ARBA00022989"/>
    </source>
</evidence>
<reference evidence="7" key="1">
    <citation type="journal article" date="2017" name="Nature">
        <title>The genome of Chenopodium quinoa.</title>
        <authorList>
            <person name="Jarvis D.E."/>
            <person name="Ho Y.S."/>
            <person name="Lightfoot D.J."/>
            <person name="Schmoeckel S.M."/>
            <person name="Li B."/>
            <person name="Borm T.J.A."/>
            <person name="Ohyanagi H."/>
            <person name="Mineta K."/>
            <person name="Michell C.T."/>
            <person name="Saber N."/>
            <person name="Kharbatia N.M."/>
            <person name="Rupper R.R."/>
            <person name="Sharp A.R."/>
            <person name="Dally N."/>
            <person name="Boughton B.A."/>
            <person name="Woo Y.H."/>
            <person name="Gao G."/>
            <person name="Schijlen E.G.W.M."/>
            <person name="Guo X."/>
            <person name="Momin A.A."/>
            <person name="Negrao S."/>
            <person name="Al-Babili S."/>
            <person name="Gehring C."/>
            <person name="Roessner U."/>
            <person name="Jung C."/>
            <person name="Murphy K."/>
            <person name="Arold S.T."/>
            <person name="Gojobori T."/>
            <person name="van der Linden C.G."/>
            <person name="van Loo E.N."/>
            <person name="Jellen E.N."/>
            <person name="Maughan P.J."/>
            <person name="Tester M."/>
        </authorList>
    </citation>
    <scope>NUCLEOTIDE SEQUENCE [LARGE SCALE GENOMIC DNA]</scope>
    <source>
        <strain evidence="7">cv. PI 614886</strain>
    </source>
</reference>
<name>A0A803M1M9_CHEQI</name>
<protein>
    <recommendedName>
        <fullName evidence="9">Protein NRT1/ PTR FAMILY 5.5-like</fullName>
    </recommendedName>
</protein>
<feature type="transmembrane region" description="Helical" evidence="6">
    <location>
        <begin position="511"/>
        <end position="535"/>
    </location>
</feature>
<dbReference type="EnsemblPlants" id="AUR62021861-RA">
    <property type="protein sequence ID" value="AUR62021861-RA:cds"/>
    <property type="gene ID" value="AUR62021861"/>
</dbReference>
<proteinExistence type="inferred from homology"/>
<evidence type="ECO:0000256" key="5">
    <source>
        <dbReference type="ARBA" id="ARBA00023136"/>
    </source>
</evidence>
<dbReference type="SUPFAM" id="SSF103473">
    <property type="entry name" value="MFS general substrate transporter"/>
    <property type="match status" value="1"/>
</dbReference>
<dbReference type="InterPro" id="IPR036259">
    <property type="entry name" value="MFS_trans_sf"/>
</dbReference>
<dbReference type="GO" id="GO:0016020">
    <property type="term" value="C:membrane"/>
    <property type="evidence" value="ECO:0007669"/>
    <property type="project" value="UniProtKB-SubCell"/>
</dbReference>
<sequence length="560" mass="62128">MASIFRVTGILWADFFAYYVLWMMMIYLTDVWKLDFTHAAAIINIWRGSALVLPLVFVYLAEAFLGNFCIVLLTSLSYSVGLGLLWMSTPPVLAKSSNNCAEYKPECIGEQQKQLFYASLVLIAAGIAGHLASLGSFVNDQMEKMATDFLSGAPGSMCCPILGGFMGVLIPIIGLIVVSLVKSWGVQFGVCALFALASLVIFLSGVCSYKYVGPRGSPLTTVFRVFFAAFSKITCSRPRDENELYEIRSSDVDENVALMPHTKALRCLDNAAIILPQPTVEQQEQHRWKLCRVTEVEATKTLVRSIPLWVTLLFCGVVSAIGDTYFLEQATTLNPKLGRIKVPLVLLLGLYDQAKSVFSKFFVMIATEIVGRKLSRFRYVSPVGVSVSMVFSILCCIAAAKVEARRLGIVKSHGLIDKPDERVPMKIFWLLPQFALLGALDGIREWSVPNLVVAQAPRSMLGLFNFISLSIFGTGYMGSAVSVYVVGRVSKKVSGINWFQSTLNKSRLDKYYWVLAALSAINLVIYILVVCFYGFKDLGVEELEEPEFEETEDNIFNHME</sequence>
<evidence type="ECO:0008006" key="9">
    <source>
        <dbReference type="Google" id="ProtNLM"/>
    </source>
</evidence>
<comment type="similarity">
    <text evidence="2">Belongs to the major facilitator superfamily. Proton-dependent oligopeptide transporter (POT/PTR) (TC 2.A.17) family.</text>
</comment>
<feature type="transmembrane region" description="Helical" evidence="6">
    <location>
        <begin position="463"/>
        <end position="486"/>
    </location>
</feature>
<feature type="transmembrane region" description="Helical" evidence="6">
    <location>
        <begin position="306"/>
        <end position="327"/>
    </location>
</feature>
<dbReference type="OMA" id="MIPICLS"/>
<feature type="transmembrane region" description="Helical" evidence="6">
    <location>
        <begin position="379"/>
        <end position="402"/>
    </location>
</feature>
<accession>A0A803M1M9</accession>
<feature type="transmembrane region" description="Helical" evidence="6">
    <location>
        <begin position="115"/>
        <end position="138"/>
    </location>
</feature>
<gene>
    <name evidence="7" type="primary">LOC110731255</name>
</gene>
<dbReference type="Gramene" id="AUR62021861-RA">
    <property type="protein sequence ID" value="AUR62021861-RA:cds"/>
    <property type="gene ID" value="AUR62021861"/>
</dbReference>
<dbReference type="PANTHER" id="PTHR11654">
    <property type="entry name" value="OLIGOPEPTIDE TRANSPORTER-RELATED"/>
    <property type="match status" value="1"/>
</dbReference>
<evidence type="ECO:0000256" key="6">
    <source>
        <dbReference type="SAM" id="Phobius"/>
    </source>
</evidence>
<dbReference type="InterPro" id="IPR000109">
    <property type="entry name" value="POT_fam"/>
</dbReference>
<keyword evidence="5 6" id="KW-0472">Membrane</keyword>
<dbReference type="Proteomes" id="UP000596660">
    <property type="component" value="Unplaced"/>
</dbReference>
<feature type="transmembrane region" description="Helical" evidence="6">
    <location>
        <begin position="68"/>
        <end position="87"/>
    </location>
</feature>
<keyword evidence="3 6" id="KW-0812">Transmembrane</keyword>
<evidence type="ECO:0000256" key="1">
    <source>
        <dbReference type="ARBA" id="ARBA00004141"/>
    </source>
</evidence>
<feature type="transmembrane region" description="Helical" evidence="6">
    <location>
        <begin position="40"/>
        <end position="61"/>
    </location>
</feature>
<feature type="transmembrane region" description="Helical" evidence="6">
    <location>
        <begin position="159"/>
        <end position="181"/>
    </location>
</feature>
<evidence type="ECO:0000313" key="8">
    <source>
        <dbReference type="Proteomes" id="UP000596660"/>
    </source>
</evidence>
<keyword evidence="4 6" id="KW-1133">Transmembrane helix</keyword>
<dbReference type="GeneID" id="110731255"/>
<dbReference type="GO" id="GO:0022857">
    <property type="term" value="F:transmembrane transporter activity"/>
    <property type="evidence" value="ECO:0007669"/>
    <property type="project" value="InterPro"/>
</dbReference>
<feature type="transmembrane region" description="Helical" evidence="6">
    <location>
        <begin position="187"/>
        <end position="209"/>
    </location>
</feature>
<dbReference type="OrthoDB" id="1181826at2759"/>
<evidence type="ECO:0000256" key="3">
    <source>
        <dbReference type="ARBA" id="ARBA00022692"/>
    </source>
</evidence>
<dbReference type="Pfam" id="PF00854">
    <property type="entry name" value="PTR2"/>
    <property type="match status" value="1"/>
</dbReference>
<organism evidence="7 8">
    <name type="scientific">Chenopodium quinoa</name>
    <name type="common">Quinoa</name>
    <dbReference type="NCBI Taxonomy" id="63459"/>
    <lineage>
        <taxon>Eukaryota</taxon>
        <taxon>Viridiplantae</taxon>
        <taxon>Streptophyta</taxon>
        <taxon>Embryophyta</taxon>
        <taxon>Tracheophyta</taxon>
        <taxon>Spermatophyta</taxon>
        <taxon>Magnoliopsida</taxon>
        <taxon>eudicotyledons</taxon>
        <taxon>Gunneridae</taxon>
        <taxon>Pentapetalae</taxon>
        <taxon>Caryophyllales</taxon>
        <taxon>Chenopodiaceae</taxon>
        <taxon>Chenopodioideae</taxon>
        <taxon>Atripliceae</taxon>
        <taxon>Chenopodium</taxon>
    </lineage>
</organism>
<evidence type="ECO:0000313" key="7">
    <source>
        <dbReference type="EnsemblPlants" id="AUR62021861-RA:cds"/>
    </source>
</evidence>
<dbReference type="RefSeq" id="XP_021766792.1">
    <property type="nucleotide sequence ID" value="XM_021911100.1"/>
</dbReference>